<dbReference type="EMBL" id="AP025739">
    <property type="protein sequence ID" value="BDI29602.1"/>
    <property type="molecule type" value="Genomic_DNA"/>
</dbReference>
<dbReference type="AlphaFoldDB" id="A0A402CYX0"/>
<evidence type="ECO:0000313" key="2">
    <source>
        <dbReference type="Proteomes" id="UP000287394"/>
    </source>
</evidence>
<dbReference type="Proteomes" id="UP000287394">
    <property type="component" value="Chromosome"/>
</dbReference>
<dbReference type="Gene3D" id="2.60.120.260">
    <property type="entry name" value="Galactose-binding domain-like"/>
    <property type="match status" value="2"/>
</dbReference>
<organism evidence="1 2">
    <name type="scientific">Capsulimonas corticalis</name>
    <dbReference type="NCBI Taxonomy" id="2219043"/>
    <lineage>
        <taxon>Bacteria</taxon>
        <taxon>Bacillati</taxon>
        <taxon>Armatimonadota</taxon>
        <taxon>Armatimonadia</taxon>
        <taxon>Capsulimonadales</taxon>
        <taxon>Capsulimonadaceae</taxon>
        <taxon>Capsulimonas</taxon>
    </lineage>
</organism>
<gene>
    <name evidence="1" type="ORF">CCAX7_16530</name>
</gene>
<reference evidence="1 2" key="1">
    <citation type="journal article" date="2019" name="Int. J. Syst. Evol. Microbiol.">
        <title>Capsulimonas corticalis gen. nov., sp. nov., an aerobic capsulated bacterium, of a novel bacterial order, Capsulimonadales ord. nov., of the class Armatimonadia of the phylum Armatimonadetes.</title>
        <authorList>
            <person name="Li J."/>
            <person name="Kudo C."/>
            <person name="Tonouchi A."/>
        </authorList>
    </citation>
    <scope>NUCLEOTIDE SEQUENCE [LARGE SCALE GENOMIC DNA]</scope>
    <source>
        <strain evidence="1 2">AX-7</strain>
    </source>
</reference>
<sequence length="741" mass="78985">MLSIAALCLVVSGGCARLRADNLAAAASYSVALSGYIYPGQVIPGAGVAAIREGYADGPPWRDTSTALTDGRRDGKAVQSWFWSNMTKRITVRFDLRRSARVTSLAVWPLAGSQTDFDRVEAHVSDTEAGLSASAAIPLDVSGGAAYHGPPLTGRYVLLVCESAKPWMSLSEVEITGDPLGAIAAGAPPPGLVPPPVRDPRQLAELPARARGAVDLARKPGVRIAVSAPPTGNNGATAGSPIPAGVARALIGGGHPQTVRSADGFYADKFLILDLDLGGVRQVDRVIVRSAASDPAKRSYFNGYRVSLKSSAGFWEPVGDADNPLLPGESVDGGYSVTSPSIEKPARYVRVRLRCAPQSGDRIEIGGVEVWGRTIAGVVVQASPRPVLKPRISPAQPRGAVASDYDWILRDRIRAMYAMTGDETNGALLDRITQSGFNTVLMHTMGAAHSADGWPRMAQTLAKIQKQHGLRVIVSWPYGSDERYANAQFGEYQPGGKARWTHAPCPLSAPYWNAVVGDRAEIAARAGLTGLVVDVEMYGADATRYPGPCYCDDCWRRFVSARLGGAPAAAKVDLDNRPAWIAENGLEGDYARWQAQGVSDILRGIRKRVAAVAPHFLFGNLLDLEAIPGLAAGFGTPQRPALVFSETEYSGDFSKTSGQIANIRTSALPALYIPGLWVKPITPPQIPDLAARAAGEGAGYWIWSASAFTDGHYPHASGYTNDEYWKAFRDANNALDTRLKH</sequence>
<proteinExistence type="predicted"/>
<name>A0A402CYX0_9BACT</name>
<dbReference type="KEGG" id="ccot:CCAX7_16530"/>
<accession>A0A402CYX0</accession>
<evidence type="ECO:0000313" key="1">
    <source>
        <dbReference type="EMBL" id="BDI29602.1"/>
    </source>
</evidence>
<keyword evidence="2" id="KW-1185">Reference proteome</keyword>
<dbReference type="InterPro" id="IPR000421">
    <property type="entry name" value="FA58C"/>
</dbReference>
<dbReference type="PROSITE" id="PS50022">
    <property type="entry name" value="FA58C_3"/>
    <property type="match status" value="1"/>
</dbReference>
<protein>
    <submittedName>
        <fullName evidence="1">Uncharacterized protein</fullName>
    </submittedName>
</protein>